<reference evidence="2" key="1">
    <citation type="submission" date="2022-11" db="EMBL/GenBank/DDBJ databases">
        <authorList>
            <person name="Morgan W.R."/>
            <person name="Tartar A."/>
        </authorList>
    </citation>
    <scope>NUCLEOTIDE SEQUENCE</scope>
    <source>
        <strain evidence="2">ARSEF 373</strain>
    </source>
</reference>
<keyword evidence="3" id="KW-1185">Reference proteome</keyword>
<dbReference type="Proteomes" id="UP001146120">
    <property type="component" value="Unassembled WGS sequence"/>
</dbReference>
<protein>
    <submittedName>
        <fullName evidence="2">Uncharacterized protein</fullName>
    </submittedName>
</protein>
<proteinExistence type="predicted"/>
<evidence type="ECO:0000256" key="1">
    <source>
        <dbReference type="SAM" id="Phobius"/>
    </source>
</evidence>
<organism evidence="2 3">
    <name type="scientific">Lagenidium giganteum</name>
    <dbReference type="NCBI Taxonomy" id="4803"/>
    <lineage>
        <taxon>Eukaryota</taxon>
        <taxon>Sar</taxon>
        <taxon>Stramenopiles</taxon>
        <taxon>Oomycota</taxon>
        <taxon>Peronosporomycetes</taxon>
        <taxon>Pythiales</taxon>
        <taxon>Pythiaceae</taxon>
    </lineage>
</organism>
<accession>A0AAV2YHB4</accession>
<evidence type="ECO:0000313" key="2">
    <source>
        <dbReference type="EMBL" id="DAZ94022.1"/>
    </source>
</evidence>
<feature type="transmembrane region" description="Helical" evidence="1">
    <location>
        <begin position="83"/>
        <end position="105"/>
    </location>
</feature>
<keyword evidence="1" id="KW-0812">Transmembrane</keyword>
<keyword evidence="1" id="KW-1133">Transmembrane helix</keyword>
<sequence length="111" mass="12000">MYAEYVAIVCSACVLGFYRGHPKYPLFQHASTQPTAQSPSKVASNIVQTIAIQGLTEVVVDMCCSAVEIAYGVPLHPSKRAQWIVFVSMLGCGMINIYLCAVGYIGSLHQS</sequence>
<reference evidence="2" key="2">
    <citation type="journal article" date="2023" name="Microbiol Resour">
        <title>Decontamination and Annotation of the Draft Genome Sequence of the Oomycete Lagenidium giganteum ARSEF 373.</title>
        <authorList>
            <person name="Morgan W.R."/>
            <person name="Tartar A."/>
        </authorList>
    </citation>
    <scope>NUCLEOTIDE SEQUENCE</scope>
    <source>
        <strain evidence="2">ARSEF 373</strain>
    </source>
</reference>
<dbReference type="EMBL" id="DAKRPA010000275">
    <property type="protein sequence ID" value="DAZ94022.1"/>
    <property type="molecule type" value="Genomic_DNA"/>
</dbReference>
<name>A0AAV2YHB4_9STRA</name>
<dbReference type="AlphaFoldDB" id="A0AAV2YHB4"/>
<comment type="caution">
    <text evidence="2">The sequence shown here is derived from an EMBL/GenBank/DDBJ whole genome shotgun (WGS) entry which is preliminary data.</text>
</comment>
<evidence type="ECO:0000313" key="3">
    <source>
        <dbReference type="Proteomes" id="UP001146120"/>
    </source>
</evidence>
<gene>
    <name evidence="2" type="ORF">N0F65_001633</name>
</gene>
<keyword evidence="1" id="KW-0472">Membrane</keyword>